<dbReference type="InterPro" id="IPR013783">
    <property type="entry name" value="Ig-like_fold"/>
</dbReference>
<dbReference type="Gene3D" id="2.60.40.10">
    <property type="entry name" value="Immunoglobulins"/>
    <property type="match status" value="3"/>
</dbReference>
<evidence type="ECO:0000256" key="5">
    <source>
        <dbReference type="ARBA" id="ARBA00023315"/>
    </source>
</evidence>
<organism evidence="11 12">
    <name type="scientific">Patella caerulea</name>
    <name type="common">Rayed Mediterranean limpet</name>
    <dbReference type="NCBI Taxonomy" id="87958"/>
    <lineage>
        <taxon>Eukaryota</taxon>
        <taxon>Metazoa</taxon>
        <taxon>Spiralia</taxon>
        <taxon>Lophotrochozoa</taxon>
        <taxon>Mollusca</taxon>
        <taxon>Gastropoda</taxon>
        <taxon>Patellogastropoda</taxon>
        <taxon>Patelloidea</taxon>
        <taxon>Patellidae</taxon>
        <taxon>Patella</taxon>
    </lineage>
</organism>
<evidence type="ECO:0000259" key="10">
    <source>
        <dbReference type="SMART" id="SM00460"/>
    </source>
</evidence>
<comment type="catalytic activity">
    <reaction evidence="7">
        <text>L-glutaminyl-[protein] + L-lysyl-[protein] = [protein]-L-lysyl-N(6)-5-L-glutamyl-[protein] + NH4(+)</text>
        <dbReference type="Rhea" id="RHEA:54816"/>
        <dbReference type="Rhea" id="RHEA-COMP:9752"/>
        <dbReference type="Rhea" id="RHEA-COMP:10207"/>
        <dbReference type="Rhea" id="RHEA-COMP:14005"/>
        <dbReference type="ChEBI" id="CHEBI:28938"/>
        <dbReference type="ChEBI" id="CHEBI:29969"/>
        <dbReference type="ChEBI" id="CHEBI:30011"/>
        <dbReference type="ChEBI" id="CHEBI:138370"/>
        <dbReference type="EC" id="2.3.2.13"/>
    </reaction>
</comment>
<dbReference type="InterPro" id="IPR036985">
    <property type="entry name" value="Transglutaminase-like_sf"/>
</dbReference>
<dbReference type="InterPro" id="IPR013808">
    <property type="entry name" value="Transglutaminase_AS"/>
</dbReference>
<dbReference type="EC" id="2.3.2.13" evidence="6"/>
<comment type="similarity">
    <text evidence="1">Belongs to the transglutaminase superfamily. Transglutaminase family.</text>
</comment>
<feature type="domain" description="Transglutaminase-like" evidence="10">
    <location>
        <begin position="391"/>
        <end position="484"/>
    </location>
</feature>
<dbReference type="PANTHER" id="PTHR11590">
    <property type="entry name" value="PROTEIN-GLUTAMINE GAMMA-GLUTAMYLTRANSFERASE"/>
    <property type="match status" value="1"/>
</dbReference>
<dbReference type="GO" id="GO:0046872">
    <property type="term" value="F:metal ion binding"/>
    <property type="evidence" value="ECO:0007669"/>
    <property type="project" value="UniProtKB-KW"/>
</dbReference>
<dbReference type="PROSITE" id="PS00547">
    <property type="entry name" value="TRANSGLUTAMINASES"/>
    <property type="match status" value="1"/>
</dbReference>
<feature type="active site" evidence="8">
    <location>
        <position position="458"/>
    </location>
</feature>
<feature type="binding site" evidence="9">
    <location>
        <position position="570"/>
    </location>
    <ligand>
        <name>Ca(2+)</name>
        <dbReference type="ChEBI" id="CHEBI:29108"/>
    </ligand>
</feature>
<dbReference type="Pfam" id="PF01841">
    <property type="entry name" value="Transglut_core"/>
    <property type="match status" value="1"/>
</dbReference>
<dbReference type="InterPro" id="IPR001102">
    <property type="entry name" value="Transglutaminase_N"/>
</dbReference>
<dbReference type="FunFam" id="3.90.260.10:FF:000001">
    <property type="entry name" value="Protein-glutamine gamma-glutamyltransferase 2"/>
    <property type="match status" value="1"/>
</dbReference>
<feature type="active site" evidence="8">
    <location>
        <position position="399"/>
    </location>
</feature>
<dbReference type="InterPro" id="IPR036238">
    <property type="entry name" value="Transglutaminase_C_sf"/>
</dbReference>
<dbReference type="Proteomes" id="UP001347796">
    <property type="component" value="Unassembled WGS sequence"/>
</dbReference>
<dbReference type="InterPro" id="IPR050779">
    <property type="entry name" value="Transglutaminase"/>
</dbReference>
<feature type="active site" evidence="8">
    <location>
        <position position="481"/>
    </location>
</feature>
<feature type="binding site" evidence="9">
    <location>
        <position position="575"/>
    </location>
    <ligand>
        <name>Ca(2+)</name>
        <dbReference type="ChEBI" id="CHEBI:29108"/>
    </ligand>
</feature>
<dbReference type="InterPro" id="IPR008958">
    <property type="entry name" value="Transglutaminase_C"/>
</dbReference>
<feature type="binding site" evidence="9">
    <location>
        <position position="521"/>
    </location>
    <ligand>
        <name>Ca(2+)</name>
        <dbReference type="ChEBI" id="CHEBI:29108"/>
    </ligand>
</feature>
<dbReference type="Pfam" id="PF00927">
    <property type="entry name" value="Transglut_C"/>
    <property type="match status" value="2"/>
</dbReference>
<keyword evidence="3 9" id="KW-0479">Metal-binding</keyword>
<dbReference type="AlphaFoldDB" id="A0AAN8JG02"/>
<dbReference type="SUPFAM" id="SSF81296">
    <property type="entry name" value="E set domains"/>
    <property type="match status" value="1"/>
</dbReference>
<dbReference type="PANTHER" id="PTHR11590:SF40">
    <property type="entry name" value="HEMOCYTE PROTEIN-GLUTAMINE GAMMA-GLUTAMYLTRANSFERASE-LIKE PROTEIN"/>
    <property type="match status" value="1"/>
</dbReference>
<evidence type="ECO:0000256" key="8">
    <source>
        <dbReference type="PIRSR" id="PIRSR000459-1"/>
    </source>
</evidence>
<dbReference type="InterPro" id="IPR014756">
    <property type="entry name" value="Ig_E-set"/>
</dbReference>
<evidence type="ECO:0000313" key="12">
    <source>
        <dbReference type="Proteomes" id="UP001347796"/>
    </source>
</evidence>
<dbReference type="FunFam" id="2.60.40.10:FF:000171">
    <property type="entry name" value="protein-glutamine gamma-glutamyltransferase 6"/>
    <property type="match status" value="1"/>
</dbReference>
<dbReference type="EMBL" id="JAZGQO010000011">
    <property type="protein sequence ID" value="KAK6174755.1"/>
    <property type="molecule type" value="Genomic_DNA"/>
</dbReference>
<gene>
    <name evidence="11" type="ORF">SNE40_017973</name>
</gene>
<dbReference type="SMART" id="SM00460">
    <property type="entry name" value="TGc"/>
    <property type="match status" value="1"/>
</dbReference>
<evidence type="ECO:0000256" key="2">
    <source>
        <dbReference type="ARBA" id="ARBA00022679"/>
    </source>
</evidence>
<dbReference type="Gene3D" id="3.90.260.10">
    <property type="entry name" value="Transglutaminase-like"/>
    <property type="match status" value="1"/>
</dbReference>
<dbReference type="PIRSF" id="PIRSF000459">
    <property type="entry name" value="TGM_EBP42"/>
    <property type="match status" value="1"/>
</dbReference>
<evidence type="ECO:0000256" key="6">
    <source>
        <dbReference type="ARBA" id="ARBA00024222"/>
    </source>
</evidence>
<evidence type="ECO:0000256" key="4">
    <source>
        <dbReference type="ARBA" id="ARBA00022837"/>
    </source>
</evidence>
<evidence type="ECO:0000256" key="7">
    <source>
        <dbReference type="ARBA" id="ARBA00051843"/>
    </source>
</evidence>
<evidence type="ECO:0000313" key="11">
    <source>
        <dbReference type="EMBL" id="KAK6174755.1"/>
    </source>
</evidence>
<dbReference type="InterPro" id="IPR038765">
    <property type="entry name" value="Papain-like_cys_pep_sf"/>
</dbReference>
<dbReference type="SUPFAM" id="SSF54001">
    <property type="entry name" value="Cysteine proteinases"/>
    <property type="match status" value="1"/>
</dbReference>
<evidence type="ECO:0000256" key="9">
    <source>
        <dbReference type="PIRSR" id="PIRSR000459-2"/>
    </source>
</evidence>
<sequence length="810" mass="92749">MMRNEFYWFPRMPRHHRRPLGHCNGVGRSNRFTNMQPGRGFLTGVPLEWNFGNRHMGRPIVHPQNGDRNDDRHCIIGYGSDPYDDFSHHTYIAPPSLVIQRDPAQRPSNVNNNDPNKASNEILKVESVNFNIEENTRAHHTSEFDITEAYETPNPQLVVRRGQSFDITITFNRPYDKSKDDLRLVFLAGNEPLPSKQTHVEFVLSDVDLPKQWGAKVVRQDRSTLRVSIFTPPTCYVAKWKFKIDVVKKADQKTAIYRYNHRDPIYILFNPWCKDDQVYIDDPRGLREYVLNEAGRIYAGTYKNINPKPWIFGQFQDNVLDCCMFLLEISELNWNVRGNAVNVIRKLTALVNAPDDGGVLVGNWSGNYKDGTSPISWTGSVPILEEFYRTKMPVKFGQCWVFSGVLTTICRALGIPARSVTNFASAHDTDGSVSIDIHFDPSGEADERRNADSIWNFHVWNEVWMSRPDLPQGYGGWQAVDSTPQETSDGVYCCGPASMTAIKNGELGLPYDGPFIFAEVNADKIYWVTQFDGSMKNNYVEKKSVGKNISTKLPLRDEREDITTEYKYPEGTEEERTAVLRANQTGSSRHDIYKTGATDVEFNLVQQDDVFVGEDFDVILMITNKGKKDRDIHGRLAASTMYYTGVAADRVKTDTFQIRVQAGRSTEERMRVNYKDYSSKLKDMCMLKLTAMAKVQDTEQVFTTLEEFRLRKPDLTLKIPTEIKKGRPFDVEVSFTNPLDESLTNCYLEVEGPGLQKRQKYPQRTVKPKQTFVTSFEMTPRKLGERKIVVIFNSYQLEDINFAQDVNVVN</sequence>
<evidence type="ECO:0000256" key="1">
    <source>
        <dbReference type="ARBA" id="ARBA00005968"/>
    </source>
</evidence>
<keyword evidence="2" id="KW-0808">Transferase</keyword>
<protein>
    <recommendedName>
        <fullName evidence="6">protein-glutamine gamma-glutamyltransferase</fullName>
        <ecNumber evidence="6">2.3.2.13</ecNumber>
    </recommendedName>
</protein>
<keyword evidence="5" id="KW-0012">Acyltransferase</keyword>
<keyword evidence="4 9" id="KW-0106">Calcium</keyword>
<dbReference type="InterPro" id="IPR023608">
    <property type="entry name" value="Transglutaminase_animal"/>
</dbReference>
<dbReference type="GO" id="GO:0003810">
    <property type="term" value="F:protein-glutamine gamma-glutamyltransferase activity"/>
    <property type="evidence" value="ECO:0007669"/>
    <property type="project" value="UniProtKB-EC"/>
</dbReference>
<name>A0AAN8JG02_PATCE</name>
<accession>A0AAN8JG02</accession>
<feature type="binding site" evidence="9">
    <location>
        <position position="523"/>
    </location>
    <ligand>
        <name>Ca(2+)</name>
        <dbReference type="ChEBI" id="CHEBI:29108"/>
    </ligand>
</feature>
<comment type="cofactor">
    <cofactor evidence="9">
        <name>Ca(2+)</name>
        <dbReference type="ChEBI" id="CHEBI:29108"/>
    </cofactor>
    <text evidence="9">Binds 1 Ca(2+) ion per subunit.</text>
</comment>
<proteinExistence type="inferred from homology"/>
<evidence type="ECO:0000256" key="3">
    <source>
        <dbReference type="ARBA" id="ARBA00022723"/>
    </source>
</evidence>
<dbReference type="FunFam" id="2.60.40.10:FF:000090">
    <property type="entry name" value="Protein-glutamine gamma-glutamyltransferase 2"/>
    <property type="match status" value="1"/>
</dbReference>
<dbReference type="InterPro" id="IPR002931">
    <property type="entry name" value="Transglutaminase-like"/>
</dbReference>
<keyword evidence="12" id="KW-1185">Reference proteome</keyword>
<reference evidence="11 12" key="1">
    <citation type="submission" date="2024-01" db="EMBL/GenBank/DDBJ databases">
        <title>The genome of the rayed Mediterranean limpet Patella caerulea (Linnaeus, 1758).</title>
        <authorList>
            <person name="Anh-Thu Weber A."/>
            <person name="Halstead-Nussloch G."/>
        </authorList>
    </citation>
    <scope>NUCLEOTIDE SEQUENCE [LARGE SCALE GENOMIC DNA]</scope>
    <source>
        <strain evidence="11">AATW-2023a</strain>
        <tissue evidence="11">Whole specimen</tissue>
    </source>
</reference>
<dbReference type="SUPFAM" id="SSF49309">
    <property type="entry name" value="Transglutaminase, two C-terminal domains"/>
    <property type="match status" value="2"/>
</dbReference>
<comment type="caution">
    <text evidence="11">The sequence shown here is derived from an EMBL/GenBank/DDBJ whole genome shotgun (WGS) entry which is preliminary data.</text>
</comment>
<dbReference type="Pfam" id="PF00868">
    <property type="entry name" value="Transglut_N"/>
    <property type="match status" value="1"/>
</dbReference>